<evidence type="ECO:0000313" key="1">
    <source>
        <dbReference type="EMBL" id="EGT32700.1"/>
    </source>
</evidence>
<gene>
    <name evidence="1" type="ORF">CAEBREN_08057</name>
</gene>
<evidence type="ECO:0000313" key="2">
    <source>
        <dbReference type="Proteomes" id="UP000008068"/>
    </source>
</evidence>
<reference evidence="2" key="1">
    <citation type="submission" date="2011-07" db="EMBL/GenBank/DDBJ databases">
        <authorList>
            <consortium name="Caenorhabditis brenneri Sequencing and Analysis Consortium"/>
            <person name="Wilson R.K."/>
        </authorList>
    </citation>
    <scope>NUCLEOTIDE SEQUENCE [LARGE SCALE GENOMIC DNA]</scope>
    <source>
        <strain evidence="2">PB2801</strain>
    </source>
</reference>
<dbReference type="EMBL" id="GL379897">
    <property type="protein sequence ID" value="EGT32700.1"/>
    <property type="molecule type" value="Genomic_DNA"/>
</dbReference>
<dbReference type="InParanoid" id="G0NJZ7"/>
<keyword evidence="2" id="KW-1185">Reference proteome</keyword>
<dbReference type="AlphaFoldDB" id="G0NJZ7"/>
<sequence length="98" mass="11254">MDDETYSGTDKFEHSWSRSLHHSDLKRKGDRIQSQSIRVNLPAPCQCHKSIECPTSQSESDFPWNYPSRPSNHRAGIYNGAVVQLVVVTNFWQSCPLY</sequence>
<protein>
    <submittedName>
        <fullName evidence="1">Uncharacterized protein</fullName>
    </submittedName>
</protein>
<name>G0NJZ7_CAEBE</name>
<dbReference type="HOGENOM" id="CLU_2335473_0_0_1"/>
<dbReference type="Proteomes" id="UP000008068">
    <property type="component" value="Unassembled WGS sequence"/>
</dbReference>
<accession>G0NJZ7</accession>
<organism evidence="2">
    <name type="scientific">Caenorhabditis brenneri</name>
    <name type="common">Nematode worm</name>
    <dbReference type="NCBI Taxonomy" id="135651"/>
    <lineage>
        <taxon>Eukaryota</taxon>
        <taxon>Metazoa</taxon>
        <taxon>Ecdysozoa</taxon>
        <taxon>Nematoda</taxon>
        <taxon>Chromadorea</taxon>
        <taxon>Rhabditida</taxon>
        <taxon>Rhabditina</taxon>
        <taxon>Rhabditomorpha</taxon>
        <taxon>Rhabditoidea</taxon>
        <taxon>Rhabditidae</taxon>
        <taxon>Peloderinae</taxon>
        <taxon>Caenorhabditis</taxon>
    </lineage>
</organism>
<proteinExistence type="predicted"/>